<evidence type="ECO:0000256" key="13">
    <source>
        <dbReference type="PIRSR" id="PIRSR600990-52"/>
    </source>
</evidence>
<evidence type="ECO:0000256" key="10">
    <source>
        <dbReference type="ARBA" id="ARBA00023136"/>
    </source>
</evidence>
<feature type="transmembrane region" description="Helical" evidence="14">
    <location>
        <begin position="463"/>
        <end position="485"/>
    </location>
</feature>
<dbReference type="GO" id="GO:0001522">
    <property type="term" value="P:pseudouridine synthesis"/>
    <property type="evidence" value="ECO:0007669"/>
    <property type="project" value="InterPro"/>
</dbReference>
<dbReference type="GO" id="GO:0005921">
    <property type="term" value="C:gap junction"/>
    <property type="evidence" value="ECO:0007669"/>
    <property type="project" value="UniProtKB-UniRule"/>
</dbReference>
<dbReference type="CDD" id="cd02869">
    <property type="entry name" value="PseudoU_synth_RluA_like"/>
    <property type="match status" value="1"/>
</dbReference>
<evidence type="ECO:0000256" key="5">
    <source>
        <dbReference type="ARBA" id="ARBA00022475"/>
    </source>
</evidence>
<dbReference type="Pfam" id="PF00849">
    <property type="entry name" value="PseudoU_synth_2"/>
    <property type="match status" value="1"/>
</dbReference>
<dbReference type="PROSITE" id="PS01129">
    <property type="entry name" value="PSI_RLU"/>
    <property type="match status" value="1"/>
</dbReference>
<name>A0A8C3BST3_CAIMO</name>
<keyword evidence="11 13" id="KW-0325">Glycoprotein</keyword>
<keyword evidence="9 14" id="KW-0406">Ion transport</keyword>
<dbReference type="GO" id="GO:0005789">
    <property type="term" value="C:endoplasmic reticulum membrane"/>
    <property type="evidence" value="ECO:0007669"/>
    <property type="project" value="UniProtKB-SubCell"/>
</dbReference>
<evidence type="ECO:0000256" key="7">
    <source>
        <dbReference type="ARBA" id="ARBA00022824"/>
    </source>
</evidence>
<gene>
    <name evidence="14" type="primary">PANX</name>
</gene>
<dbReference type="GlyCosmos" id="A0A8C3BST3">
    <property type="glycosylation" value="1 site, No reported glycans"/>
</dbReference>
<dbReference type="GO" id="GO:0009982">
    <property type="term" value="F:pseudouridine synthase activity"/>
    <property type="evidence" value="ECO:0007669"/>
    <property type="project" value="InterPro"/>
</dbReference>
<dbReference type="GO" id="GO:0034220">
    <property type="term" value="P:monoatomic ion transmembrane transport"/>
    <property type="evidence" value="ECO:0007669"/>
    <property type="project" value="UniProtKB-KW"/>
</dbReference>
<dbReference type="GO" id="GO:0005886">
    <property type="term" value="C:plasma membrane"/>
    <property type="evidence" value="ECO:0007669"/>
    <property type="project" value="UniProtKB-SubCell"/>
</dbReference>
<evidence type="ECO:0000256" key="11">
    <source>
        <dbReference type="ARBA" id="ARBA00023180"/>
    </source>
</evidence>
<feature type="transmembrane region" description="Helical" evidence="14">
    <location>
        <begin position="512"/>
        <end position="538"/>
    </location>
</feature>
<keyword evidence="7" id="KW-0256">Endoplasmic reticulum</keyword>
<comment type="similarity">
    <text evidence="14">Belongs to the pannexin family.</text>
</comment>
<comment type="function">
    <text evidence="14">Structural component of the gap junctions and the hemichannels.</text>
</comment>
<keyword evidence="18" id="KW-1185">Reference proteome</keyword>
<protein>
    <recommendedName>
        <fullName evidence="14">Pannexin</fullName>
    </recommendedName>
</protein>
<dbReference type="InterPro" id="IPR006145">
    <property type="entry name" value="PsdUridine_synth_RsuA/RluA"/>
</dbReference>
<keyword evidence="4 14" id="KW-0813">Transport</keyword>
<dbReference type="PANTHER" id="PTHR15759">
    <property type="entry name" value="PANNEXIN"/>
    <property type="match status" value="1"/>
</dbReference>
<evidence type="ECO:0000259" key="16">
    <source>
        <dbReference type="Pfam" id="PF00849"/>
    </source>
</evidence>
<evidence type="ECO:0000313" key="17">
    <source>
        <dbReference type="Ensembl" id="ENSCMMP00000010280.1"/>
    </source>
</evidence>
<dbReference type="AlphaFoldDB" id="A0A8C3BST3"/>
<keyword evidence="10 14" id="KW-0472">Membrane</keyword>
<dbReference type="SUPFAM" id="SSF55120">
    <property type="entry name" value="Pseudouridine synthase"/>
    <property type="match status" value="1"/>
</dbReference>
<keyword evidence="8 14" id="KW-1133">Transmembrane helix</keyword>
<evidence type="ECO:0000256" key="3">
    <source>
        <dbReference type="ARBA" id="ARBA00004651"/>
    </source>
</evidence>
<evidence type="ECO:0000256" key="1">
    <source>
        <dbReference type="ARBA" id="ARBA00001166"/>
    </source>
</evidence>
<evidence type="ECO:0000256" key="12">
    <source>
        <dbReference type="ARBA" id="ARBA00023303"/>
    </source>
</evidence>
<evidence type="ECO:0000256" key="6">
    <source>
        <dbReference type="ARBA" id="ARBA00022692"/>
    </source>
</evidence>
<keyword evidence="5" id="KW-1003">Cell membrane</keyword>
<feature type="domain" description="Pseudouridine synthase RsuA/RluA-like" evidence="16">
    <location>
        <begin position="94"/>
        <end position="255"/>
    </location>
</feature>
<accession>A0A8C3BST3</accession>
<evidence type="ECO:0000256" key="4">
    <source>
        <dbReference type="ARBA" id="ARBA00022448"/>
    </source>
</evidence>
<evidence type="ECO:0000313" key="18">
    <source>
        <dbReference type="Proteomes" id="UP000694556"/>
    </source>
</evidence>
<evidence type="ECO:0000256" key="9">
    <source>
        <dbReference type="ARBA" id="ARBA00023065"/>
    </source>
</evidence>
<evidence type="ECO:0000256" key="2">
    <source>
        <dbReference type="ARBA" id="ARBA00004477"/>
    </source>
</evidence>
<proteinExistence type="inferred from homology"/>
<dbReference type="Proteomes" id="UP000694556">
    <property type="component" value="Unassembled WGS sequence"/>
</dbReference>
<keyword evidence="12 14" id="KW-0407">Ion channel</keyword>
<dbReference type="PROSITE" id="PS51013">
    <property type="entry name" value="PANNEXIN"/>
    <property type="match status" value="1"/>
</dbReference>
<dbReference type="Pfam" id="PF00876">
    <property type="entry name" value="Innexin"/>
    <property type="match status" value="1"/>
</dbReference>
<reference evidence="17" key="2">
    <citation type="submission" date="2025-09" db="UniProtKB">
        <authorList>
            <consortium name="Ensembl"/>
        </authorList>
    </citation>
    <scope>IDENTIFICATION</scope>
</reference>
<dbReference type="GO" id="GO:0022829">
    <property type="term" value="F:wide pore channel activity"/>
    <property type="evidence" value="ECO:0007669"/>
    <property type="project" value="TreeGrafter"/>
</dbReference>
<dbReference type="InterPro" id="IPR039099">
    <property type="entry name" value="Pannexin"/>
</dbReference>
<organism evidence="17 18">
    <name type="scientific">Cairina moschata</name>
    <name type="common">Muscovy duck</name>
    <dbReference type="NCBI Taxonomy" id="8855"/>
    <lineage>
        <taxon>Eukaryota</taxon>
        <taxon>Metazoa</taxon>
        <taxon>Chordata</taxon>
        <taxon>Craniata</taxon>
        <taxon>Vertebrata</taxon>
        <taxon>Euteleostomi</taxon>
        <taxon>Archelosauria</taxon>
        <taxon>Archosauria</taxon>
        <taxon>Dinosauria</taxon>
        <taxon>Saurischia</taxon>
        <taxon>Theropoda</taxon>
        <taxon>Coelurosauria</taxon>
        <taxon>Aves</taxon>
        <taxon>Neognathae</taxon>
        <taxon>Galloanserae</taxon>
        <taxon>Anseriformes</taxon>
        <taxon>Anatidae</taxon>
        <taxon>Anatinae</taxon>
        <taxon>Cairina</taxon>
    </lineage>
</organism>
<dbReference type="Gene3D" id="3.30.2350.10">
    <property type="entry name" value="Pseudouridine synthase"/>
    <property type="match status" value="1"/>
</dbReference>
<comment type="caution">
    <text evidence="14">Lacks conserved residue(s) required for the propagation of feature annotation.</text>
</comment>
<dbReference type="GO" id="GO:0003723">
    <property type="term" value="F:RNA binding"/>
    <property type="evidence" value="ECO:0007669"/>
    <property type="project" value="InterPro"/>
</dbReference>
<sequence length="663" mass="74401">MAASGGALWRRRAAALSRAARSVCGRAAGAERLAGRLRARRREEEEEEKEKKQREVPGNPARRRARELAALQRVHPNVLARVLKQGAVYQDEEVVVLNKPYGLPVHGGPGIKNCVTDVLPILAKMLENMRSETLHLCHRLDKETTGVMVLARSKEAADRIRLLFKTRQVEKIYWAISVGHPNPAEGIVEIPMVEKEVQSHQPHYKMTLAPNYRLSPEDGKVLKTRKNRSAESAVTRYRVLASSSACSLLELQPITAAEYMLSDALLPNPSGSRAKGLRLELPSDRILKFIAVGLPLFLVSLAFAREFSAGSQISCFSPSNFTGKQSAYADTACWDSLLHHGFDAEGHAVTKSLWVLKVFPYSLLVVAVLMYLPYLLWRYAATPALHSDLLFIIDELDKSYNRSVRLVQHMRKVQQSSTEPEQFWEEYERARQERYFEFPLLERYLVCKQHSHSLVIIYLLRNLLLLLFLAATCLYLVFLHLNIFFQDEFSCSIKTGLLQAEPHVPPLIPCKLVFFSVFQLISLAVGGVYVLLMPVVIYNALQLCQWDKGFLSVYEMLPAFDLLSRKMLTCPINDLNIILLFLRANISELTSFSRLSAVSALREATADKQDIDTVVDFMTLLAGLEASKPKYEACVPMANGEAIEMKPGAEAKGKATRDSLGSA</sequence>
<comment type="catalytic activity">
    <reaction evidence="1">
        <text>a uridine in mRNA = a pseudouridine in mRNA</text>
        <dbReference type="Rhea" id="RHEA:56644"/>
        <dbReference type="Rhea" id="RHEA-COMP:14658"/>
        <dbReference type="Rhea" id="RHEA-COMP:14659"/>
        <dbReference type="ChEBI" id="CHEBI:65314"/>
        <dbReference type="ChEBI" id="CHEBI:65315"/>
    </reaction>
</comment>
<dbReference type="Ensembl" id="ENSCMMT00000011315.1">
    <property type="protein sequence ID" value="ENSCMMP00000010280.1"/>
    <property type="gene ID" value="ENSCMMG00000006504.1"/>
</dbReference>
<evidence type="ECO:0000256" key="15">
    <source>
        <dbReference type="SAM" id="MobiDB-lite"/>
    </source>
</evidence>
<evidence type="ECO:0000256" key="8">
    <source>
        <dbReference type="ARBA" id="ARBA00022989"/>
    </source>
</evidence>
<dbReference type="InterPro" id="IPR020103">
    <property type="entry name" value="PsdUridine_synth_cat_dom_sf"/>
</dbReference>
<dbReference type="InterPro" id="IPR006224">
    <property type="entry name" value="PsdUridine_synth_RluA-like_CS"/>
</dbReference>
<keyword evidence="6 14" id="KW-0812">Transmembrane</keyword>
<feature type="glycosylation site" description="N-linked (GlcNAc...) asparagine" evidence="13">
    <location>
        <position position="320"/>
    </location>
</feature>
<feature type="transmembrane region" description="Helical" evidence="14">
    <location>
        <begin position="358"/>
        <end position="377"/>
    </location>
</feature>
<dbReference type="GO" id="GO:0007267">
    <property type="term" value="P:cell-cell signaling"/>
    <property type="evidence" value="ECO:0007669"/>
    <property type="project" value="TreeGrafter"/>
</dbReference>
<reference evidence="17" key="1">
    <citation type="submission" date="2025-08" db="UniProtKB">
        <authorList>
            <consortium name="Ensembl"/>
        </authorList>
    </citation>
    <scope>IDENTIFICATION</scope>
</reference>
<comment type="subcellular location">
    <subcellularLocation>
        <location evidence="3 14">Cell membrane</location>
        <topology evidence="3 14">Multi-pass membrane protein</topology>
    </subcellularLocation>
    <subcellularLocation>
        <location evidence="2">Endoplasmic reticulum membrane</location>
        <topology evidence="2">Multi-pass membrane protein</topology>
    </subcellularLocation>
</comment>
<feature type="region of interest" description="Disordered" evidence="15">
    <location>
        <begin position="35"/>
        <end position="63"/>
    </location>
</feature>
<dbReference type="PANTHER" id="PTHR15759:SF3">
    <property type="entry name" value="PANNEXIN-3"/>
    <property type="match status" value="1"/>
</dbReference>
<dbReference type="GO" id="GO:0006812">
    <property type="term" value="P:monoatomic cation transport"/>
    <property type="evidence" value="ECO:0007669"/>
    <property type="project" value="InterPro"/>
</dbReference>
<dbReference type="InterPro" id="IPR000990">
    <property type="entry name" value="Innexin"/>
</dbReference>
<evidence type="ECO:0000256" key="14">
    <source>
        <dbReference type="RuleBase" id="RU010713"/>
    </source>
</evidence>
<dbReference type="GO" id="GO:0032732">
    <property type="term" value="P:positive regulation of interleukin-1 production"/>
    <property type="evidence" value="ECO:0007669"/>
    <property type="project" value="InterPro"/>
</dbReference>